<organism evidence="2 3">
    <name type="scientific">Bodo saltans</name>
    <name type="common">Flagellated protozoan</name>
    <dbReference type="NCBI Taxonomy" id="75058"/>
    <lineage>
        <taxon>Eukaryota</taxon>
        <taxon>Discoba</taxon>
        <taxon>Euglenozoa</taxon>
        <taxon>Kinetoplastea</taxon>
        <taxon>Metakinetoplastina</taxon>
        <taxon>Eubodonida</taxon>
        <taxon>Bodonidae</taxon>
        <taxon>Bodo</taxon>
    </lineage>
</organism>
<protein>
    <submittedName>
        <fullName evidence="2">Uncharacterized protein</fullName>
    </submittedName>
</protein>
<dbReference type="AlphaFoldDB" id="A0A0S4J9H2"/>
<dbReference type="Proteomes" id="UP000051952">
    <property type="component" value="Unassembled WGS sequence"/>
</dbReference>
<evidence type="ECO:0000313" key="2">
    <source>
        <dbReference type="EMBL" id="CUG76950.1"/>
    </source>
</evidence>
<evidence type="ECO:0000256" key="1">
    <source>
        <dbReference type="SAM" id="MobiDB-lite"/>
    </source>
</evidence>
<name>A0A0S4J9H2_BODSA</name>
<feature type="region of interest" description="Disordered" evidence="1">
    <location>
        <begin position="149"/>
        <end position="168"/>
    </location>
</feature>
<gene>
    <name evidence="2" type="ORF">BSAL_85265</name>
</gene>
<reference evidence="3" key="1">
    <citation type="submission" date="2015-09" db="EMBL/GenBank/DDBJ databases">
        <authorList>
            <consortium name="Pathogen Informatics"/>
        </authorList>
    </citation>
    <scope>NUCLEOTIDE SEQUENCE [LARGE SCALE GENOMIC DNA]</scope>
    <source>
        <strain evidence="3">Lake Konstanz</strain>
    </source>
</reference>
<proteinExistence type="predicted"/>
<keyword evidence="3" id="KW-1185">Reference proteome</keyword>
<evidence type="ECO:0000313" key="3">
    <source>
        <dbReference type="Proteomes" id="UP000051952"/>
    </source>
</evidence>
<dbReference type="VEuPathDB" id="TriTrypDB:BSAL_85265"/>
<sequence length="168" mass="18495">MIRVQVLLHGSVSAALTMCDITFHGLSASGYTCPEWTIESSMESRTDLATDRFNCTLQSAQRFSFKEGHFSSEITNRFAELFPGVAFPTSLDDIMNLLRTYEEAHAPATKSGKKLRELCQATPGAFDFRELKNALADVAAEEICAKKETKSSPLFTEPSSTSPGERES</sequence>
<dbReference type="EMBL" id="CYKH01001004">
    <property type="protein sequence ID" value="CUG76950.1"/>
    <property type="molecule type" value="Genomic_DNA"/>
</dbReference>
<accession>A0A0S4J9H2</accession>
<feature type="compositionally biased region" description="Polar residues" evidence="1">
    <location>
        <begin position="151"/>
        <end position="168"/>
    </location>
</feature>